<gene>
    <name evidence="11" type="ORF">SADO_07167</name>
</gene>
<evidence type="ECO:0000256" key="8">
    <source>
        <dbReference type="ARBA" id="ARBA00023136"/>
    </source>
</evidence>
<keyword evidence="2" id="KW-0813">Transport</keyword>
<feature type="transmembrane region" description="Helical" evidence="10">
    <location>
        <begin position="334"/>
        <end position="358"/>
    </location>
</feature>
<evidence type="ECO:0000256" key="9">
    <source>
        <dbReference type="ARBA" id="ARBA00031636"/>
    </source>
</evidence>
<feature type="transmembrane region" description="Helical" evidence="10">
    <location>
        <begin position="370"/>
        <end position="387"/>
    </location>
</feature>
<reference evidence="11 12" key="1">
    <citation type="submission" date="2013-03" db="EMBL/GenBank/DDBJ databases">
        <title>Salinisphaera dokdonensis CL-ES53 Genome Sequencing.</title>
        <authorList>
            <person name="Li C."/>
            <person name="Lai Q."/>
            <person name="Shao Z."/>
        </authorList>
    </citation>
    <scope>NUCLEOTIDE SEQUENCE [LARGE SCALE GENOMIC DNA]</scope>
    <source>
        <strain evidence="11 12">CL-ES53</strain>
    </source>
</reference>
<keyword evidence="6 10" id="KW-1133">Transmembrane helix</keyword>
<feature type="transmembrane region" description="Helical" evidence="10">
    <location>
        <begin position="169"/>
        <end position="198"/>
    </location>
</feature>
<dbReference type="Pfam" id="PF01554">
    <property type="entry name" value="MatE"/>
    <property type="match status" value="2"/>
</dbReference>
<feature type="transmembrane region" description="Helical" evidence="10">
    <location>
        <begin position="210"/>
        <end position="233"/>
    </location>
</feature>
<evidence type="ECO:0000256" key="4">
    <source>
        <dbReference type="ARBA" id="ARBA00022475"/>
    </source>
</evidence>
<evidence type="ECO:0000256" key="6">
    <source>
        <dbReference type="ARBA" id="ARBA00022989"/>
    </source>
</evidence>
<evidence type="ECO:0000256" key="1">
    <source>
        <dbReference type="ARBA" id="ARBA00004429"/>
    </source>
</evidence>
<comment type="caution">
    <text evidence="11">The sequence shown here is derived from an EMBL/GenBank/DDBJ whole genome shotgun (WGS) entry which is preliminary data.</text>
</comment>
<dbReference type="InterPro" id="IPR048279">
    <property type="entry name" value="MdtK-like"/>
</dbReference>
<dbReference type="PIRSF" id="PIRSF006603">
    <property type="entry name" value="DinF"/>
    <property type="match status" value="1"/>
</dbReference>
<dbReference type="EMBL" id="APND01000002">
    <property type="protein sequence ID" value="MES1929016.1"/>
    <property type="molecule type" value="Genomic_DNA"/>
</dbReference>
<feature type="transmembrane region" description="Helical" evidence="10">
    <location>
        <begin position="98"/>
        <end position="116"/>
    </location>
</feature>
<organism evidence="11 12">
    <name type="scientific">Salinisphaera dokdonensis CL-ES53</name>
    <dbReference type="NCBI Taxonomy" id="1304272"/>
    <lineage>
        <taxon>Bacteria</taxon>
        <taxon>Pseudomonadati</taxon>
        <taxon>Pseudomonadota</taxon>
        <taxon>Gammaproteobacteria</taxon>
        <taxon>Salinisphaerales</taxon>
        <taxon>Salinisphaeraceae</taxon>
        <taxon>Salinisphaera</taxon>
    </lineage>
</organism>
<dbReference type="RefSeq" id="WP_353110509.1">
    <property type="nucleotide sequence ID" value="NZ_APND01000002.1"/>
</dbReference>
<feature type="transmembrane region" description="Helical" evidence="10">
    <location>
        <begin position="290"/>
        <end position="313"/>
    </location>
</feature>
<feature type="transmembrane region" description="Helical" evidence="10">
    <location>
        <begin position="440"/>
        <end position="460"/>
    </location>
</feature>
<sequence>MSFIRHAKLRRIESARLLWLALPILGAQLAQVAMGTVDVAMTGHASARDLAAVSIGSSLWLPLVLFMIGTLMGLTPIVAQHVGARRFAAIRPAVHQALWVAAVLGLLCAVGIRVLAPPVFAFMSVPDDVAPLALRYLDGVALGLPAIALYETLRFYSDGMGHTRASLQFALLGLAVNMVSNYVLIYGGDGLVALFGAYVPEALQAMPARGAAGCGIATAISMWSMFIAMLIYTRFSTAYTRARFGAAFAWPSAAPIGELLRVGLPVGVAIFAEVSLFTAIALFLAGYGEIVIAAHTVALNFSSVLFMLPLSLGMALTVRVGQALGRGKLRHARFVAFNGVACALAAAFVIDLIIVLGGPFAVSLYTGNPAVQRLAIELLLIATLYQFSDALQVSIAGALRGYKDTRIIMVVTLASYWGVGMGLGNLLGRGVSGAFEGLGVYGYWIGLIAGLSVAAALLGLRLVRVSRLQRFSASGP</sequence>
<name>A0ABV2AZF3_9GAMM</name>
<accession>A0ABV2AZF3</accession>
<dbReference type="CDD" id="cd13131">
    <property type="entry name" value="MATE_NorM_like"/>
    <property type="match status" value="1"/>
</dbReference>
<keyword evidence="7" id="KW-0406">Ion transport</keyword>
<comment type="subcellular location">
    <subcellularLocation>
        <location evidence="1">Cell inner membrane</location>
        <topology evidence="1">Multi-pass membrane protein</topology>
    </subcellularLocation>
</comment>
<evidence type="ECO:0000256" key="3">
    <source>
        <dbReference type="ARBA" id="ARBA00022449"/>
    </source>
</evidence>
<dbReference type="NCBIfam" id="TIGR00797">
    <property type="entry name" value="matE"/>
    <property type="match status" value="1"/>
</dbReference>
<feature type="transmembrane region" description="Helical" evidence="10">
    <location>
        <begin position="262"/>
        <end position="284"/>
    </location>
</feature>
<evidence type="ECO:0000313" key="12">
    <source>
        <dbReference type="Proteomes" id="UP001460888"/>
    </source>
</evidence>
<keyword evidence="5 10" id="KW-0812">Transmembrane</keyword>
<keyword evidence="12" id="KW-1185">Reference proteome</keyword>
<dbReference type="InterPro" id="IPR002528">
    <property type="entry name" value="MATE_fam"/>
</dbReference>
<evidence type="ECO:0000313" key="11">
    <source>
        <dbReference type="EMBL" id="MES1929016.1"/>
    </source>
</evidence>
<keyword evidence="3" id="KW-0050">Antiport</keyword>
<feature type="transmembrane region" description="Helical" evidence="10">
    <location>
        <begin position="136"/>
        <end position="157"/>
    </location>
</feature>
<protein>
    <recommendedName>
        <fullName evidence="9">Multidrug-efflux transporter</fullName>
    </recommendedName>
</protein>
<dbReference type="Proteomes" id="UP001460888">
    <property type="component" value="Unassembled WGS sequence"/>
</dbReference>
<keyword evidence="8 10" id="KW-0472">Membrane</keyword>
<evidence type="ECO:0000256" key="10">
    <source>
        <dbReference type="SAM" id="Phobius"/>
    </source>
</evidence>
<proteinExistence type="predicted"/>
<feature type="transmembrane region" description="Helical" evidence="10">
    <location>
        <begin position="59"/>
        <end position="78"/>
    </location>
</feature>
<evidence type="ECO:0000256" key="5">
    <source>
        <dbReference type="ARBA" id="ARBA00022692"/>
    </source>
</evidence>
<dbReference type="PANTHER" id="PTHR43298:SF2">
    <property type="entry name" value="FMN_FAD EXPORTER YEEO-RELATED"/>
    <property type="match status" value="1"/>
</dbReference>
<feature type="transmembrane region" description="Helical" evidence="10">
    <location>
        <begin position="407"/>
        <end position="428"/>
    </location>
</feature>
<evidence type="ECO:0000256" key="7">
    <source>
        <dbReference type="ARBA" id="ARBA00023065"/>
    </source>
</evidence>
<dbReference type="PANTHER" id="PTHR43298">
    <property type="entry name" value="MULTIDRUG RESISTANCE PROTEIN NORM-RELATED"/>
    <property type="match status" value="1"/>
</dbReference>
<keyword evidence="4" id="KW-1003">Cell membrane</keyword>
<evidence type="ECO:0000256" key="2">
    <source>
        <dbReference type="ARBA" id="ARBA00022448"/>
    </source>
</evidence>
<dbReference type="InterPro" id="IPR050222">
    <property type="entry name" value="MATE_MdtK"/>
</dbReference>